<evidence type="ECO:0000256" key="3">
    <source>
        <dbReference type="ARBA" id="ARBA00022946"/>
    </source>
</evidence>
<comment type="similarity">
    <text evidence="1">Belongs to the PPR family. PCMP-H subfamily.</text>
</comment>
<dbReference type="FunFam" id="1.25.40.10:FF:000280">
    <property type="entry name" value="Pentatricopeptide repeat-containing protein"/>
    <property type="match status" value="1"/>
</dbReference>
<dbReference type="NCBIfam" id="TIGR00756">
    <property type="entry name" value="PPR"/>
    <property type="match status" value="9"/>
</dbReference>
<evidence type="ECO:0000313" key="6">
    <source>
        <dbReference type="EMBL" id="KAI3875400.1"/>
    </source>
</evidence>
<feature type="repeat" description="PPR" evidence="5">
    <location>
        <begin position="203"/>
        <end position="237"/>
    </location>
</feature>
<dbReference type="SUPFAM" id="SSF48452">
    <property type="entry name" value="TPR-like"/>
    <property type="match status" value="1"/>
</dbReference>
<sequence length="785" mass="86486">MESKVTYIANLLQSCIDKKSHITSKILHCQILRNGLFGDIFLSNRLIETYSVCKNLESAQNVFDKMPSRNVYTWNAMVGGLSKAGKAENAYDVFVKMPERNDVSYNTVIGALVRNGYGEKALKLYGSMRRQGFVGTHFTLTSVLSACGSLVEGEEEGRKCHGYLIKVGLNCSVYVENALVGMYAKCGSIVDAARAFDDMSCPNEVSFTALMGGLAQTDRFDEALGMFVKMHRKGIRIDPIAFSSIIGICAKGESGFPNGNSGFSSRNFYGQGVHGLIMKLGYETNLHVANSLIDMYAKHGDMVNAGVLFASLAITNVVSWNVLIAGYGLQGKVDKALEMVLLMGCHGLEPDEVTYINALSACVKSRDLETGRQMFGKLSNPSITSWNAIVSGYSQLGNYGEAINLFREMQFLNTRPDRTTIASILSSCTGMGVLEYGKQVHAFSIKENLHGDIFVSSGLIDMYSKCGNIKTASYIFDKMPERDIVCWNSMITGLSLHSSNAEAFTIFKQMRKSGMIPTEFSYASVLNSCSRLASLSQGKQVHAQITKDGYTNNIFVGSALIDVYSKCGDVDGACIFFDNMFSRTIVAWNEMIHGYAQNGYGDEAVELFEDLIRSGEKPDSITFIAVLTACSHSGLADTGMEILDSMKREHSVEPQVDHYTCVIDCLGRAGRFVEAEVLIDKMPFKNYPIIWEVLLSSCRVHANVNLARRAAEQLFKLDPQNSAPYVLLSNLYASLERWDDASAVRQLMCERGIEKNPGYSWIGSRNGENSFMAEDDLNLVSDIVR</sequence>
<name>A0AAD4X9U5_9MAGN</name>
<dbReference type="FunFam" id="1.25.40.10:FF:000343">
    <property type="entry name" value="Pentatricopeptide repeat-containing protein At3g58590"/>
    <property type="match status" value="1"/>
</dbReference>
<keyword evidence="7" id="KW-1185">Reference proteome</keyword>
<evidence type="ECO:0000256" key="5">
    <source>
        <dbReference type="PROSITE-ProRule" id="PRU00708"/>
    </source>
</evidence>
<dbReference type="FunFam" id="1.25.40.10:FF:000381">
    <property type="entry name" value="Pentatricopeptide repeat-containing protein"/>
    <property type="match status" value="1"/>
</dbReference>
<dbReference type="Proteomes" id="UP001202328">
    <property type="component" value="Unassembled WGS sequence"/>
</dbReference>
<protein>
    <recommendedName>
        <fullName evidence="8">Pentatricopeptide repeat-containing protein</fullName>
    </recommendedName>
</protein>
<dbReference type="InterPro" id="IPR046848">
    <property type="entry name" value="E_motif"/>
</dbReference>
<gene>
    <name evidence="6" type="ORF">MKW98_000077</name>
</gene>
<dbReference type="PANTHER" id="PTHR47926:SF343">
    <property type="entry name" value="PENTACOTRIPEPTIDE-REPEAT REGION OF PRORP DOMAIN-CONTAINING PROTEIN"/>
    <property type="match status" value="1"/>
</dbReference>
<evidence type="ECO:0000256" key="1">
    <source>
        <dbReference type="ARBA" id="ARBA00006643"/>
    </source>
</evidence>
<dbReference type="Gene3D" id="1.25.40.10">
    <property type="entry name" value="Tetratricopeptide repeat domain"/>
    <property type="match status" value="6"/>
</dbReference>
<dbReference type="AlphaFoldDB" id="A0AAD4X9U5"/>
<keyword evidence="2" id="KW-0677">Repeat</keyword>
<dbReference type="Pfam" id="PF01535">
    <property type="entry name" value="PPR"/>
    <property type="match status" value="4"/>
</dbReference>
<comment type="similarity">
    <text evidence="4">Belongs to the PPR family. PCMP-E subfamily.</text>
</comment>
<dbReference type="FunFam" id="1.25.40.10:FF:000031">
    <property type="entry name" value="Pentatricopeptide repeat-containing protein mitochondrial"/>
    <property type="match status" value="1"/>
</dbReference>
<feature type="repeat" description="PPR" evidence="5">
    <location>
        <begin position="101"/>
        <end position="135"/>
    </location>
</feature>
<dbReference type="Pfam" id="PF20431">
    <property type="entry name" value="E_motif"/>
    <property type="match status" value="1"/>
</dbReference>
<feature type="repeat" description="PPR" evidence="5">
    <location>
        <begin position="655"/>
        <end position="689"/>
    </location>
</feature>
<dbReference type="PROSITE" id="PS51375">
    <property type="entry name" value="PPR"/>
    <property type="match status" value="8"/>
</dbReference>
<dbReference type="PANTHER" id="PTHR47926">
    <property type="entry name" value="PENTATRICOPEPTIDE REPEAT-CONTAINING PROTEIN"/>
    <property type="match status" value="1"/>
</dbReference>
<keyword evidence="3" id="KW-0809">Transit peptide</keyword>
<evidence type="ECO:0000256" key="2">
    <source>
        <dbReference type="ARBA" id="ARBA00022737"/>
    </source>
</evidence>
<dbReference type="InterPro" id="IPR046960">
    <property type="entry name" value="PPR_At4g14850-like_plant"/>
</dbReference>
<feature type="repeat" description="PPR" evidence="5">
    <location>
        <begin position="316"/>
        <end position="350"/>
    </location>
</feature>
<comment type="caution">
    <text evidence="6">The sequence shown here is derived from an EMBL/GenBank/DDBJ whole genome shotgun (WGS) entry which is preliminary data.</text>
</comment>
<reference evidence="6" key="1">
    <citation type="submission" date="2022-04" db="EMBL/GenBank/DDBJ databases">
        <title>A functionally conserved STORR gene fusion in Papaver species that diverged 16.8 million years ago.</title>
        <authorList>
            <person name="Catania T."/>
        </authorList>
    </citation>
    <scope>NUCLEOTIDE SEQUENCE</scope>
    <source>
        <strain evidence="6">S-188037</strain>
    </source>
</reference>
<accession>A0AAD4X9U5</accession>
<evidence type="ECO:0008006" key="8">
    <source>
        <dbReference type="Google" id="ProtNLM"/>
    </source>
</evidence>
<organism evidence="6 7">
    <name type="scientific">Papaver atlanticum</name>
    <dbReference type="NCBI Taxonomy" id="357466"/>
    <lineage>
        <taxon>Eukaryota</taxon>
        <taxon>Viridiplantae</taxon>
        <taxon>Streptophyta</taxon>
        <taxon>Embryophyta</taxon>
        <taxon>Tracheophyta</taxon>
        <taxon>Spermatophyta</taxon>
        <taxon>Magnoliopsida</taxon>
        <taxon>Ranunculales</taxon>
        <taxon>Papaveraceae</taxon>
        <taxon>Papaveroideae</taxon>
        <taxon>Papaver</taxon>
    </lineage>
</organism>
<evidence type="ECO:0000256" key="4">
    <source>
        <dbReference type="ARBA" id="ARBA00061659"/>
    </source>
</evidence>
<feature type="repeat" description="PPR" evidence="5">
    <location>
        <begin position="70"/>
        <end position="100"/>
    </location>
</feature>
<dbReference type="GO" id="GO:0009451">
    <property type="term" value="P:RNA modification"/>
    <property type="evidence" value="ECO:0007669"/>
    <property type="project" value="InterPro"/>
</dbReference>
<dbReference type="FunFam" id="1.25.40.10:FF:000442">
    <property type="entry name" value="Pentatricopeptide repeat-containing protein At3g49710"/>
    <property type="match status" value="1"/>
</dbReference>
<dbReference type="PROSITE" id="PS51257">
    <property type="entry name" value="PROKAR_LIPOPROTEIN"/>
    <property type="match status" value="1"/>
</dbReference>
<feature type="repeat" description="PPR" evidence="5">
    <location>
        <begin position="584"/>
        <end position="618"/>
    </location>
</feature>
<dbReference type="EMBL" id="JAJJMB010012606">
    <property type="protein sequence ID" value="KAI3875400.1"/>
    <property type="molecule type" value="Genomic_DNA"/>
</dbReference>
<dbReference type="InterPro" id="IPR011990">
    <property type="entry name" value="TPR-like_helical_dom_sf"/>
</dbReference>
<feature type="repeat" description="PPR" evidence="5">
    <location>
        <begin position="382"/>
        <end position="416"/>
    </location>
</feature>
<dbReference type="FunFam" id="1.25.40.10:FF:000488">
    <property type="entry name" value="Pentatricopeptide repeat-containing protein, mitochondrial"/>
    <property type="match status" value="1"/>
</dbReference>
<dbReference type="InterPro" id="IPR002885">
    <property type="entry name" value="PPR_rpt"/>
</dbReference>
<evidence type="ECO:0000313" key="7">
    <source>
        <dbReference type="Proteomes" id="UP001202328"/>
    </source>
</evidence>
<proteinExistence type="inferred from homology"/>
<dbReference type="Pfam" id="PF13041">
    <property type="entry name" value="PPR_2"/>
    <property type="match status" value="6"/>
</dbReference>
<feature type="repeat" description="PPR" evidence="5">
    <location>
        <begin position="483"/>
        <end position="517"/>
    </location>
</feature>
<dbReference type="GO" id="GO:0003723">
    <property type="term" value="F:RNA binding"/>
    <property type="evidence" value="ECO:0007669"/>
    <property type="project" value="InterPro"/>
</dbReference>